<dbReference type="InterPro" id="IPR001387">
    <property type="entry name" value="Cro/C1-type_HTH"/>
</dbReference>
<reference evidence="2 3" key="1">
    <citation type="journal article" date="2013" name="Genome Biol.">
        <title>Comparative genomics of the core and accessory genomes of 48 Sinorhizobium strains comprising five genospecies.</title>
        <authorList>
            <person name="Sugawara M."/>
            <person name="Epstein B."/>
            <person name="Badgley B.D."/>
            <person name="Unno T."/>
            <person name="Xu L."/>
            <person name="Reese J."/>
            <person name="Gyaneshwar P."/>
            <person name="Denny R."/>
            <person name="Mudge J."/>
            <person name="Bharti A.K."/>
            <person name="Farmer A.D."/>
            <person name="May G.D."/>
            <person name="Woodward J.E."/>
            <person name="Medigue C."/>
            <person name="Vallenet D."/>
            <person name="Lajus A."/>
            <person name="Rouy Z."/>
            <person name="Martinez-Vaz B."/>
            <person name="Tiffin P."/>
            <person name="Young N.D."/>
            <person name="Sadowsky M.J."/>
        </authorList>
    </citation>
    <scope>NUCLEOTIDE SEQUENCE [LARGE SCALE GENOMIC DNA]</scope>
    <source>
        <strain evidence="2 3">N6B1</strain>
    </source>
</reference>
<organism evidence="2 3">
    <name type="scientific">Rhizobium meliloti</name>
    <name type="common">Ensifer meliloti</name>
    <name type="synonym">Sinorhizobium meliloti</name>
    <dbReference type="NCBI Taxonomy" id="382"/>
    <lineage>
        <taxon>Bacteria</taxon>
        <taxon>Pseudomonadati</taxon>
        <taxon>Pseudomonadota</taxon>
        <taxon>Alphaproteobacteria</taxon>
        <taxon>Hyphomicrobiales</taxon>
        <taxon>Rhizobiaceae</taxon>
        <taxon>Sinorhizobium/Ensifer group</taxon>
        <taxon>Sinorhizobium</taxon>
    </lineage>
</organism>
<dbReference type="GeneID" id="89578273"/>
<dbReference type="PROSITE" id="PS50943">
    <property type="entry name" value="HTH_CROC1"/>
    <property type="match status" value="1"/>
</dbReference>
<evidence type="ECO:0000313" key="3">
    <source>
        <dbReference type="Proteomes" id="UP000429484"/>
    </source>
</evidence>
<dbReference type="EMBL" id="WISR01000279">
    <property type="protein sequence ID" value="MQW37796.1"/>
    <property type="molecule type" value="Genomic_DNA"/>
</dbReference>
<dbReference type="Gene3D" id="1.10.260.40">
    <property type="entry name" value="lambda repressor-like DNA-binding domains"/>
    <property type="match status" value="1"/>
</dbReference>
<dbReference type="GO" id="GO:0003677">
    <property type="term" value="F:DNA binding"/>
    <property type="evidence" value="ECO:0007669"/>
    <property type="project" value="InterPro"/>
</dbReference>
<dbReference type="RefSeq" id="WP_017263575.1">
    <property type="nucleotide sequence ID" value="NZ_CP019586.1"/>
</dbReference>
<gene>
    <name evidence="2" type="ORF">GHK53_34935</name>
</gene>
<name>A0A222K307_RHIML</name>
<dbReference type="AlphaFoldDB" id="A0A222K307"/>
<dbReference type="Proteomes" id="UP000429484">
    <property type="component" value="Unassembled WGS sequence"/>
</dbReference>
<evidence type="ECO:0000259" key="1">
    <source>
        <dbReference type="PROSITE" id="PS50943"/>
    </source>
</evidence>
<accession>A0A222K307</accession>
<evidence type="ECO:0000313" key="2">
    <source>
        <dbReference type="EMBL" id="MQW37796.1"/>
    </source>
</evidence>
<dbReference type="InterPro" id="IPR010982">
    <property type="entry name" value="Lambda_DNA-bd_dom_sf"/>
</dbReference>
<dbReference type="CDD" id="cd00093">
    <property type="entry name" value="HTH_XRE"/>
    <property type="match status" value="1"/>
</dbReference>
<proteinExistence type="predicted"/>
<protein>
    <submittedName>
        <fullName evidence="2">Helix-turn-helix domain-containing protein</fullName>
    </submittedName>
</protein>
<dbReference type="Pfam" id="PF01381">
    <property type="entry name" value="HTH_3"/>
    <property type="match status" value="1"/>
</dbReference>
<comment type="caution">
    <text evidence="2">The sequence shown here is derived from an EMBL/GenBank/DDBJ whole genome shotgun (WGS) entry which is preliminary data.</text>
</comment>
<feature type="domain" description="HTH cro/C1-type" evidence="1">
    <location>
        <begin position="7"/>
        <end position="53"/>
    </location>
</feature>
<sequence length="73" mass="7953">MNGIQCKLARVALGWGVLELAKAANVSTQTITRLERGDQLRSSTLERVQRVLEDAGIEFIPENGGGVGVRFKK</sequence>
<dbReference type="SUPFAM" id="SSF47413">
    <property type="entry name" value="lambda repressor-like DNA-binding domains"/>
    <property type="match status" value="1"/>
</dbReference>